<dbReference type="GO" id="GO:0005576">
    <property type="term" value="C:extracellular region"/>
    <property type="evidence" value="ECO:0007669"/>
    <property type="project" value="TreeGrafter"/>
</dbReference>
<feature type="region of interest" description="Disordered" evidence="17">
    <location>
        <begin position="252"/>
        <end position="274"/>
    </location>
</feature>
<dbReference type="AlphaFoldDB" id="A0AAE1Y538"/>
<dbReference type="FunFam" id="3.30.40.10:FF:000127">
    <property type="entry name" value="E3 ubiquitin-protein ligase RNF181"/>
    <property type="match status" value="1"/>
</dbReference>
<dbReference type="EC" id="2.3.2.27" evidence="3"/>
<evidence type="ECO:0000256" key="16">
    <source>
        <dbReference type="RuleBase" id="RU004328"/>
    </source>
</evidence>
<dbReference type="Pfam" id="PF13639">
    <property type="entry name" value="zf-RING_2"/>
    <property type="match status" value="1"/>
</dbReference>
<dbReference type="SUPFAM" id="SSF55895">
    <property type="entry name" value="Ribonuclease Rh-like"/>
    <property type="match status" value="1"/>
</dbReference>
<dbReference type="Gene3D" id="3.30.40.10">
    <property type="entry name" value="Zinc/RING finger domain, C3HC4 (zinc finger)"/>
    <property type="match status" value="1"/>
</dbReference>
<evidence type="ECO:0000256" key="5">
    <source>
        <dbReference type="ARBA" id="ARBA00022722"/>
    </source>
</evidence>
<feature type="active site" evidence="14">
    <location>
        <position position="63"/>
    </location>
</feature>
<name>A0AAE1Y538_9LAMI</name>
<evidence type="ECO:0000313" key="20">
    <source>
        <dbReference type="EMBL" id="KAK4423735.1"/>
    </source>
</evidence>
<evidence type="ECO:0000256" key="1">
    <source>
        <dbReference type="ARBA" id="ARBA00000900"/>
    </source>
</evidence>
<keyword evidence="11" id="KW-0862">Zinc</keyword>
<keyword evidence="4" id="KW-0808">Transferase</keyword>
<feature type="signal peptide" evidence="18">
    <location>
        <begin position="1"/>
        <end position="25"/>
    </location>
</feature>
<evidence type="ECO:0000256" key="6">
    <source>
        <dbReference type="ARBA" id="ARBA00022723"/>
    </source>
</evidence>
<dbReference type="GO" id="GO:0061630">
    <property type="term" value="F:ubiquitin protein ligase activity"/>
    <property type="evidence" value="ECO:0007669"/>
    <property type="project" value="UniProtKB-EC"/>
</dbReference>
<keyword evidence="8 15" id="KW-0863">Zinc-finger</keyword>
<evidence type="ECO:0000313" key="21">
    <source>
        <dbReference type="Proteomes" id="UP001293254"/>
    </source>
</evidence>
<dbReference type="PROSITE" id="PS00531">
    <property type="entry name" value="RNASE_T2_2"/>
    <property type="match status" value="1"/>
</dbReference>
<dbReference type="SUPFAM" id="SSF57850">
    <property type="entry name" value="RING/U-box"/>
    <property type="match status" value="1"/>
</dbReference>
<evidence type="ECO:0000256" key="10">
    <source>
        <dbReference type="ARBA" id="ARBA00022801"/>
    </source>
</evidence>
<evidence type="ECO:0000256" key="14">
    <source>
        <dbReference type="PIRSR" id="PIRSR633697-1"/>
    </source>
</evidence>
<evidence type="ECO:0000256" key="8">
    <source>
        <dbReference type="ARBA" id="ARBA00022771"/>
    </source>
</evidence>
<evidence type="ECO:0000256" key="4">
    <source>
        <dbReference type="ARBA" id="ARBA00022679"/>
    </source>
</evidence>
<evidence type="ECO:0000256" key="2">
    <source>
        <dbReference type="ARBA" id="ARBA00007469"/>
    </source>
</evidence>
<dbReference type="PROSITE" id="PS00530">
    <property type="entry name" value="RNASE_T2_1"/>
    <property type="match status" value="1"/>
</dbReference>
<dbReference type="PANTHER" id="PTHR11240:SF75">
    <property type="entry name" value="RIBONUCLEASE 3"/>
    <property type="match status" value="1"/>
</dbReference>
<dbReference type="InterPro" id="IPR013083">
    <property type="entry name" value="Znf_RING/FYVE/PHD"/>
</dbReference>
<proteinExistence type="inferred from homology"/>
<feature type="active site" evidence="14">
    <location>
        <position position="121"/>
    </location>
</feature>
<comment type="catalytic activity">
    <reaction evidence="1">
        <text>S-ubiquitinyl-[E2 ubiquitin-conjugating enzyme]-L-cysteine + [acceptor protein]-L-lysine = [E2 ubiquitin-conjugating enzyme]-L-cysteine + N(6)-ubiquitinyl-[acceptor protein]-L-lysine.</text>
        <dbReference type="EC" id="2.3.2.27"/>
    </reaction>
</comment>
<evidence type="ECO:0000256" key="15">
    <source>
        <dbReference type="PROSITE-ProRule" id="PRU00175"/>
    </source>
</evidence>
<evidence type="ECO:0000259" key="19">
    <source>
        <dbReference type="PROSITE" id="PS50089"/>
    </source>
</evidence>
<dbReference type="EMBL" id="JACGWO010000007">
    <property type="protein sequence ID" value="KAK4423735.1"/>
    <property type="molecule type" value="Genomic_DNA"/>
</dbReference>
<dbReference type="InterPro" id="IPR033697">
    <property type="entry name" value="Ribonuclease_T2_eukaryotic"/>
</dbReference>
<evidence type="ECO:0000256" key="17">
    <source>
        <dbReference type="SAM" id="MobiDB-lite"/>
    </source>
</evidence>
<keyword evidence="9" id="KW-0833">Ubl conjugation pathway</keyword>
<dbReference type="Gene3D" id="3.90.730.10">
    <property type="entry name" value="Ribonuclease T2-like"/>
    <property type="match status" value="1"/>
</dbReference>
<gene>
    <name evidence="20" type="ORF">Salat_1956400</name>
</gene>
<dbReference type="GO" id="GO:0003723">
    <property type="term" value="F:RNA binding"/>
    <property type="evidence" value="ECO:0007669"/>
    <property type="project" value="InterPro"/>
</dbReference>
<dbReference type="InterPro" id="IPR001568">
    <property type="entry name" value="RNase_T2-like"/>
</dbReference>
<evidence type="ECO:0000256" key="18">
    <source>
        <dbReference type="SAM" id="SignalP"/>
    </source>
</evidence>
<dbReference type="PROSITE" id="PS50089">
    <property type="entry name" value="ZF_RING_2"/>
    <property type="match status" value="1"/>
</dbReference>
<keyword evidence="12" id="KW-1015">Disulfide bond</keyword>
<dbReference type="GO" id="GO:0016787">
    <property type="term" value="F:hydrolase activity"/>
    <property type="evidence" value="ECO:0007669"/>
    <property type="project" value="UniProtKB-KW"/>
</dbReference>
<keyword evidence="6" id="KW-0479">Metal-binding</keyword>
<protein>
    <recommendedName>
        <fullName evidence="3">RING-type E3 ubiquitin transferase</fullName>
        <ecNumber evidence="3">2.3.2.27</ecNumber>
    </recommendedName>
</protein>
<dbReference type="GO" id="GO:0033897">
    <property type="term" value="F:ribonuclease T2 activity"/>
    <property type="evidence" value="ECO:0007669"/>
    <property type="project" value="InterPro"/>
</dbReference>
<feature type="chain" id="PRO_5041916707" description="RING-type E3 ubiquitin transferase" evidence="18">
    <location>
        <begin position="26"/>
        <end position="446"/>
    </location>
</feature>
<keyword evidence="13" id="KW-0456">Lyase</keyword>
<dbReference type="InterPro" id="IPR033130">
    <property type="entry name" value="RNase_T2_His_AS_2"/>
</dbReference>
<evidence type="ECO:0000256" key="12">
    <source>
        <dbReference type="ARBA" id="ARBA00023157"/>
    </source>
</evidence>
<dbReference type="Pfam" id="PF00445">
    <property type="entry name" value="Ribonuclease_T2"/>
    <property type="match status" value="1"/>
</dbReference>
<evidence type="ECO:0000256" key="3">
    <source>
        <dbReference type="ARBA" id="ARBA00012483"/>
    </source>
</evidence>
<dbReference type="Proteomes" id="UP001293254">
    <property type="component" value="Unassembled WGS sequence"/>
</dbReference>
<feature type="active site" evidence="14">
    <location>
        <position position="117"/>
    </location>
</feature>
<feature type="compositionally biased region" description="Basic and acidic residues" evidence="17">
    <location>
        <begin position="419"/>
        <end position="446"/>
    </location>
</feature>
<feature type="compositionally biased region" description="Polar residues" evidence="17">
    <location>
        <begin position="260"/>
        <end position="273"/>
    </location>
</feature>
<evidence type="ECO:0000256" key="7">
    <source>
        <dbReference type="ARBA" id="ARBA00022759"/>
    </source>
</evidence>
<dbReference type="GO" id="GO:0006401">
    <property type="term" value="P:RNA catabolic process"/>
    <property type="evidence" value="ECO:0007669"/>
    <property type="project" value="TreeGrafter"/>
</dbReference>
<feature type="domain" description="RING-type" evidence="19">
    <location>
        <begin position="340"/>
        <end position="381"/>
    </location>
</feature>
<evidence type="ECO:0000256" key="9">
    <source>
        <dbReference type="ARBA" id="ARBA00022786"/>
    </source>
</evidence>
<comment type="similarity">
    <text evidence="2 16">Belongs to the RNase T2 family.</text>
</comment>
<dbReference type="InterPro" id="IPR036430">
    <property type="entry name" value="RNase_T2-like_sf"/>
</dbReference>
<feature type="region of interest" description="Disordered" evidence="17">
    <location>
        <begin position="417"/>
        <end position="446"/>
    </location>
</feature>
<dbReference type="GO" id="GO:0016567">
    <property type="term" value="P:protein ubiquitination"/>
    <property type="evidence" value="ECO:0007669"/>
    <property type="project" value="UniProtKB-ARBA"/>
</dbReference>
<dbReference type="InterPro" id="IPR001841">
    <property type="entry name" value="Znf_RING"/>
</dbReference>
<evidence type="ECO:0000256" key="11">
    <source>
        <dbReference type="ARBA" id="ARBA00022833"/>
    </source>
</evidence>
<organism evidence="20 21">
    <name type="scientific">Sesamum alatum</name>
    <dbReference type="NCBI Taxonomy" id="300844"/>
    <lineage>
        <taxon>Eukaryota</taxon>
        <taxon>Viridiplantae</taxon>
        <taxon>Streptophyta</taxon>
        <taxon>Embryophyta</taxon>
        <taxon>Tracheophyta</taxon>
        <taxon>Spermatophyta</taxon>
        <taxon>Magnoliopsida</taxon>
        <taxon>eudicotyledons</taxon>
        <taxon>Gunneridae</taxon>
        <taxon>Pentapetalae</taxon>
        <taxon>asterids</taxon>
        <taxon>lamiids</taxon>
        <taxon>Lamiales</taxon>
        <taxon>Pedaliaceae</taxon>
        <taxon>Sesamum</taxon>
    </lineage>
</organism>
<dbReference type="SMART" id="SM00184">
    <property type="entry name" value="RING"/>
    <property type="match status" value="1"/>
</dbReference>
<sequence>MKMNLKNSVLAKLLWLMCLAVVCTCQDFDFFYFVQQWPGSYCDSKRSCCYPETGKPASDFSIHGLWPNYNDGSYPSNCDSENQFDPSKISDISRRMQIEWPSLACPSSNSLSFWAHEWDKHGTCSQSVLDQHDYFATALNLKQQLNLLQILGDAGIEPNGEVYSLSSIKDAIKGRSGYEAWIECNVDESGNRQLYQVDLTLLIQTESTCNDDDSRYDFSPETKRRRTCQEFSLAVGTKSNLDLTKNPLSKLGLTAAGPLQDSTNPPQETQDQTTARDRIIFIDPFTGGMVVMESSGGSSPALDSLLADLFSRKSGQRPASKASIDAMPSVEIVNDDDEQCVVCLEEWEAGEMAKEMPCKHRFHGECIEKWLKIRGSCPVCRYEMPADEDDDAGKRTTGEDDGERRRRIWVSFSFGGDWRSAEDNQTRSSESRENSDSASHHQETEA</sequence>
<dbReference type="GO" id="GO:0008270">
    <property type="term" value="F:zinc ion binding"/>
    <property type="evidence" value="ECO:0007669"/>
    <property type="project" value="UniProtKB-KW"/>
</dbReference>
<comment type="caution">
    <text evidence="20">The sequence shown here is derived from an EMBL/GenBank/DDBJ whole genome shotgun (WGS) entry which is preliminary data.</text>
</comment>
<dbReference type="InterPro" id="IPR018188">
    <property type="entry name" value="RNase_T2_His_AS_1"/>
</dbReference>
<dbReference type="CDD" id="cd01061">
    <property type="entry name" value="RNase_T2_euk"/>
    <property type="match status" value="1"/>
</dbReference>
<accession>A0AAE1Y538</accession>
<reference evidence="20" key="2">
    <citation type="journal article" date="2024" name="Plant">
        <title>Genomic evolution and insights into agronomic trait innovations of Sesamum species.</title>
        <authorList>
            <person name="Miao H."/>
            <person name="Wang L."/>
            <person name="Qu L."/>
            <person name="Liu H."/>
            <person name="Sun Y."/>
            <person name="Le M."/>
            <person name="Wang Q."/>
            <person name="Wei S."/>
            <person name="Zheng Y."/>
            <person name="Lin W."/>
            <person name="Duan Y."/>
            <person name="Cao H."/>
            <person name="Xiong S."/>
            <person name="Wang X."/>
            <person name="Wei L."/>
            <person name="Li C."/>
            <person name="Ma Q."/>
            <person name="Ju M."/>
            <person name="Zhao R."/>
            <person name="Li G."/>
            <person name="Mu C."/>
            <person name="Tian Q."/>
            <person name="Mei H."/>
            <person name="Zhang T."/>
            <person name="Gao T."/>
            <person name="Zhang H."/>
        </authorList>
    </citation>
    <scope>NUCLEOTIDE SEQUENCE</scope>
    <source>
        <strain evidence="20">3651</strain>
    </source>
</reference>
<keyword evidence="18" id="KW-0732">Signal</keyword>
<evidence type="ECO:0000256" key="13">
    <source>
        <dbReference type="ARBA" id="ARBA00023239"/>
    </source>
</evidence>
<keyword evidence="7" id="KW-0255">Endonuclease</keyword>
<reference evidence="20" key="1">
    <citation type="submission" date="2020-06" db="EMBL/GenBank/DDBJ databases">
        <authorList>
            <person name="Li T."/>
            <person name="Hu X."/>
            <person name="Zhang T."/>
            <person name="Song X."/>
            <person name="Zhang H."/>
            <person name="Dai N."/>
            <person name="Sheng W."/>
            <person name="Hou X."/>
            <person name="Wei L."/>
        </authorList>
    </citation>
    <scope>NUCLEOTIDE SEQUENCE</scope>
    <source>
        <strain evidence="20">3651</strain>
        <tissue evidence="20">Leaf</tissue>
    </source>
</reference>
<keyword evidence="21" id="KW-1185">Reference proteome</keyword>
<keyword evidence="5" id="KW-0540">Nuclease</keyword>
<keyword evidence="10" id="KW-0378">Hydrolase</keyword>
<dbReference type="PANTHER" id="PTHR11240">
    <property type="entry name" value="RIBONUCLEASE T2"/>
    <property type="match status" value="1"/>
</dbReference>